<proteinExistence type="predicted"/>
<comment type="caution">
    <text evidence="1">The sequence shown here is derived from an EMBL/GenBank/DDBJ whole genome shotgun (WGS) entry which is preliminary data.</text>
</comment>
<protein>
    <submittedName>
        <fullName evidence="1">Uncharacterized protein</fullName>
    </submittedName>
</protein>
<sequence>MKDCTPRYPHKDGWFCALKLGLRDDKGEPVDDRCLNLDYPEHCLEEEAWKLKEEV</sequence>
<accession>A0A0F9TBB4</accession>
<evidence type="ECO:0000313" key="1">
    <source>
        <dbReference type="EMBL" id="KKN76464.1"/>
    </source>
</evidence>
<dbReference type="EMBL" id="LAZR01000295">
    <property type="protein sequence ID" value="KKN76464.1"/>
    <property type="molecule type" value="Genomic_DNA"/>
</dbReference>
<gene>
    <name evidence="1" type="ORF">LCGC14_0369730</name>
</gene>
<name>A0A0F9TBB4_9ZZZZ</name>
<dbReference type="AlphaFoldDB" id="A0A0F9TBB4"/>
<organism evidence="1">
    <name type="scientific">marine sediment metagenome</name>
    <dbReference type="NCBI Taxonomy" id="412755"/>
    <lineage>
        <taxon>unclassified sequences</taxon>
        <taxon>metagenomes</taxon>
        <taxon>ecological metagenomes</taxon>
    </lineage>
</organism>
<reference evidence="1" key="1">
    <citation type="journal article" date="2015" name="Nature">
        <title>Complex archaea that bridge the gap between prokaryotes and eukaryotes.</title>
        <authorList>
            <person name="Spang A."/>
            <person name="Saw J.H."/>
            <person name="Jorgensen S.L."/>
            <person name="Zaremba-Niedzwiedzka K."/>
            <person name="Martijn J."/>
            <person name="Lind A.E."/>
            <person name="van Eijk R."/>
            <person name="Schleper C."/>
            <person name="Guy L."/>
            <person name="Ettema T.J."/>
        </authorList>
    </citation>
    <scope>NUCLEOTIDE SEQUENCE</scope>
</reference>